<keyword evidence="1" id="KW-0732">Signal</keyword>
<dbReference type="AlphaFoldDB" id="A0A914E904"/>
<accession>A0A914E904</accession>
<keyword evidence="2" id="KW-1185">Reference proteome</keyword>
<evidence type="ECO:0000256" key="1">
    <source>
        <dbReference type="SAM" id="SignalP"/>
    </source>
</evidence>
<protein>
    <submittedName>
        <fullName evidence="3">MAM domain-containing protein</fullName>
    </submittedName>
</protein>
<dbReference type="WBParaSite" id="ACRNAN_scaffold6161.g17015.t1">
    <property type="protein sequence ID" value="ACRNAN_scaffold6161.g17015.t1"/>
    <property type="gene ID" value="ACRNAN_scaffold6161.g17015"/>
</dbReference>
<name>A0A914E904_9BILA</name>
<dbReference type="Proteomes" id="UP000887540">
    <property type="component" value="Unplaced"/>
</dbReference>
<proteinExistence type="predicted"/>
<reference evidence="3" key="1">
    <citation type="submission" date="2022-11" db="UniProtKB">
        <authorList>
            <consortium name="WormBaseParasite"/>
        </authorList>
    </citation>
    <scope>IDENTIFICATION</scope>
</reference>
<sequence length="522" mass="58401">MPLLLRAFILWIFLIKVLKSCHSGGSVERARAAALGATNVVEHELRAAKCQRADFGTYSAHEIRNLANLYVFPSGSPEVTVQKGGSLSCNFDTEEEKCSWYNVPLTQALNGFIRARFESVFDLDKFDCTSDRSFVFDEYFLLAGGAEGLMAGPGAIEVFIPCQYDRATLSFDYWANSDRSKLKVCVMPMDTEVLSCEETTLESNPLMFEIPGSVKPFRLRLQVENVGENDVVFIDNVKYDGQICDMVSNEDTNVDANQDHKSTGQEKAAFLDNKNTEPTATPITLDGFMEDNDIGDGLVDENLEGLSIEPLLAVPTPTNIAQYGSKTLLDGETKTKPKRVVDGEVGIFDPCLALTCNFNNNTTCVYNPLGHHGTSPWKIGENFLGNRHTGIRRTNPRDRGNGTKASPFLYVGLDGNDYSNEVFVLESPSFKLKESIFLVFDLYERSLGPKLKVCIDNFENCPYTNPPLDTDQYWRVEQRVQLEPSATKIYFVAGKIRRNLYLGLDNIRLEDLHLKNYCVSNF</sequence>
<evidence type="ECO:0000313" key="2">
    <source>
        <dbReference type="Proteomes" id="UP000887540"/>
    </source>
</evidence>
<organism evidence="2 3">
    <name type="scientific">Acrobeloides nanus</name>
    <dbReference type="NCBI Taxonomy" id="290746"/>
    <lineage>
        <taxon>Eukaryota</taxon>
        <taxon>Metazoa</taxon>
        <taxon>Ecdysozoa</taxon>
        <taxon>Nematoda</taxon>
        <taxon>Chromadorea</taxon>
        <taxon>Rhabditida</taxon>
        <taxon>Tylenchina</taxon>
        <taxon>Cephalobomorpha</taxon>
        <taxon>Cephaloboidea</taxon>
        <taxon>Cephalobidae</taxon>
        <taxon>Acrobeloides</taxon>
    </lineage>
</organism>
<feature type="chain" id="PRO_5037930982" evidence="1">
    <location>
        <begin position="24"/>
        <end position="522"/>
    </location>
</feature>
<evidence type="ECO:0000313" key="3">
    <source>
        <dbReference type="WBParaSite" id="ACRNAN_scaffold6161.g17015.t1"/>
    </source>
</evidence>
<feature type="signal peptide" evidence="1">
    <location>
        <begin position="1"/>
        <end position="23"/>
    </location>
</feature>